<sequence>MVTCKSDLTAPKMVTSKTRRASSTSSGFRLLDGDQLDNISSVSRNSIYKLKIDSMFDDSRSIISQRLDDRRGSHRTASIIMYGRRSDFTNNSAASNRLLLASSNGDDKEIITEEVSATISAVQKDVRRISNSVQAQIERMFTDVAKDATSCSFQVRCLGSLSLKDKVTSLQGLQDPLRQLYLTGAGQGNHSTGSLDICPKGLRISHSGDCDTLITPFHHIAVWSAVKFVVSPTEGGAAFLPLITDPENIDKSSLFRPLTAADQRRLSSGLHAPIFAVVMRSAVNPKLLECHAFVCQSPEDAIVIAATLYQSLMAHVSSSPHNSTKRRTPRNQNGVSCISIASSSALTNSTPALRSVSKKNSFRGSTNKLPPIPSRPPRKKRTATSSLSGDSDTLREVIETTTEERKKKSHKTKRAPPVPGLANSTRSHSNGDLFMSSMSYLDKQNRARHSHRSSDALYHDHDGSSGDILTRVAIPRSGSFLNTSGLTRYKSRATRRHSGKSGGGGGGSPLGFSELFNEFRLHENLHSLDDILNAIIDADGMSFNDLKPIYKEFLLKLAVTLTKDELYQRSKNIMRRQKKKKLKRKNSAAQLQKSSKGFILSARSLKKVFWFGQFRSCKKPRSKANKATIITTSATSAKNALNAQTATSGSDMSETRNEHVLNAINRNSSSGYVSCSECSYDSEACTCTSADRCYCSLGADHDRVNEKLSKTGVRDSLVSCKTEDKCYCSLGETNEESFETTSCDTDSCISTSKCYCKRSQKNGRNQETVHRQKDHQSKDDKLALDYELFTVGGGSANSRPVKAHEALSVKKSVEVAAEFADVKLSQTTDIKSLTAGTLVENNKASSRRRSSSKKGSQRSSHRSSSTSDIISKLNSIEKETSRKGSIKIPGNDSNYQSMRPVSRSLEDTLGYLP</sequence>
<feature type="compositionally biased region" description="Basic and acidic residues" evidence="1">
    <location>
        <begin position="392"/>
        <end position="406"/>
    </location>
</feature>
<gene>
    <name evidence="2" type="ORF">HERILL_LOCUS14744</name>
</gene>
<dbReference type="PANTHER" id="PTHR21219:SF4">
    <property type="entry name" value="PID DOMAIN-CONTAINING PROTEIN"/>
    <property type="match status" value="1"/>
</dbReference>
<dbReference type="PANTHER" id="PTHR21219">
    <property type="entry name" value="FI19613P1"/>
    <property type="match status" value="1"/>
</dbReference>
<dbReference type="AlphaFoldDB" id="A0A7R8V4M4"/>
<evidence type="ECO:0000256" key="1">
    <source>
        <dbReference type="SAM" id="MobiDB-lite"/>
    </source>
</evidence>
<protein>
    <recommendedName>
        <fullName evidence="4">PID domain-containing protein</fullName>
    </recommendedName>
</protein>
<name>A0A7R8V4M4_HERIL</name>
<feature type="compositionally biased region" description="Basic residues" evidence="1">
    <location>
        <begin position="845"/>
        <end position="861"/>
    </location>
</feature>
<feature type="region of interest" description="Disordered" evidence="1">
    <location>
        <begin position="840"/>
        <end position="913"/>
    </location>
</feature>
<dbReference type="EMBL" id="LR899014">
    <property type="protein sequence ID" value="CAD7092384.1"/>
    <property type="molecule type" value="Genomic_DNA"/>
</dbReference>
<feature type="compositionally biased region" description="Low complexity" evidence="1">
    <location>
        <begin position="862"/>
        <end position="874"/>
    </location>
</feature>
<dbReference type="InParanoid" id="A0A7R8V4M4"/>
<evidence type="ECO:0000313" key="2">
    <source>
        <dbReference type="EMBL" id="CAD7092384.1"/>
    </source>
</evidence>
<dbReference type="Proteomes" id="UP000594454">
    <property type="component" value="Chromosome 6"/>
</dbReference>
<keyword evidence="3" id="KW-1185">Reference proteome</keyword>
<reference evidence="2 3" key="1">
    <citation type="submission" date="2020-11" db="EMBL/GenBank/DDBJ databases">
        <authorList>
            <person name="Wallbank WR R."/>
            <person name="Pardo Diaz C."/>
            <person name="Kozak K."/>
            <person name="Martin S."/>
            <person name="Jiggins C."/>
            <person name="Moest M."/>
            <person name="Warren A I."/>
            <person name="Generalovic N T."/>
            <person name="Byers J.R.P. K."/>
            <person name="Montejo-Kovacevich G."/>
            <person name="Yen C E."/>
        </authorList>
    </citation>
    <scope>NUCLEOTIDE SEQUENCE [LARGE SCALE GENOMIC DNA]</scope>
</reference>
<evidence type="ECO:0008006" key="4">
    <source>
        <dbReference type="Google" id="ProtNLM"/>
    </source>
</evidence>
<accession>A0A7R8V4M4</accession>
<organism evidence="2 3">
    <name type="scientific">Hermetia illucens</name>
    <name type="common">Black soldier fly</name>
    <dbReference type="NCBI Taxonomy" id="343691"/>
    <lineage>
        <taxon>Eukaryota</taxon>
        <taxon>Metazoa</taxon>
        <taxon>Ecdysozoa</taxon>
        <taxon>Arthropoda</taxon>
        <taxon>Hexapoda</taxon>
        <taxon>Insecta</taxon>
        <taxon>Pterygota</taxon>
        <taxon>Neoptera</taxon>
        <taxon>Endopterygota</taxon>
        <taxon>Diptera</taxon>
        <taxon>Brachycera</taxon>
        <taxon>Stratiomyomorpha</taxon>
        <taxon>Stratiomyidae</taxon>
        <taxon>Hermetiinae</taxon>
        <taxon>Hermetia</taxon>
    </lineage>
</organism>
<feature type="region of interest" description="Disordered" evidence="1">
    <location>
        <begin position="349"/>
        <end position="431"/>
    </location>
</feature>
<evidence type="ECO:0000313" key="3">
    <source>
        <dbReference type="Proteomes" id="UP000594454"/>
    </source>
</evidence>
<proteinExistence type="predicted"/>
<dbReference type="OrthoDB" id="3647at2759"/>